<dbReference type="AlphaFoldDB" id="A0A9N8Q094"/>
<evidence type="ECO:0000313" key="3">
    <source>
        <dbReference type="Proteomes" id="UP001154114"/>
    </source>
</evidence>
<feature type="region of interest" description="Disordered" evidence="1">
    <location>
        <begin position="49"/>
        <end position="76"/>
    </location>
</feature>
<keyword evidence="3" id="KW-1185">Reference proteome</keyword>
<gene>
    <name evidence="2" type="ORF">CINC_LOCUS1474</name>
</gene>
<dbReference type="Proteomes" id="UP001154114">
    <property type="component" value="Chromosome 11"/>
</dbReference>
<feature type="compositionally biased region" description="Polar residues" evidence="1">
    <location>
        <begin position="63"/>
        <end position="76"/>
    </location>
</feature>
<evidence type="ECO:0000256" key="1">
    <source>
        <dbReference type="SAM" id="MobiDB-lite"/>
    </source>
</evidence>
<sequence length="249" mass="28296">METAQSSDDSCDSEMRLMKNELIEFGLDEENLTKEEICDLLKALKNSKSTEKEEEIARDKSSHVLQTENNANSSLPKKSMKRRYLNVRDRRLPWSLLPTTITPAEKARTLAIYIKLMSLNNYRQARQSANFAVWPPPIQIVEETTRVQPIRSTRSGRSVPVYDFDDEDSSDLDLTITKSKKRKVSSSDHNGSDGIYTNKVLSLKRKPAKEESNGRSVKEAKMSMDNKIEVVSIGNPVKPKVDLFSIIED</sequence>
<name>A0A9N8Q094_CHRIL</name>
<reference evidence="2" key="1">
    <citation type="submission" date="2021-12" db="EMBL/GenBank/DDBJ databases">
        <authorList>
            <person name="King R."/>
        </authorList>
    </citation>
    <scope>NUCLEOTIDE SEQUENCE</scope>
</reference>
<dbReference type="OrthoDB" id="7485262at2759"/>
<evidence type="ECO:0000313" key="2">
    <source>
        <dbReference type="EMBL" id="CAD0199782.1"/>
    </source>
</evidence>
<dbReference type="EMBL" id="LR824014">
    <property type="protein sequence ID" value="CAD0199782.1"/>
    <property type="molecule type" value="Genomic_DNA"/>
</dbReference>
<protein>
    <submittedName>
        <fullName evidence="2">Uncharacterized protein</fullName>
    </submittedName>
</protein>
<proteinExistence type="predicted"/>
<organism evidence="2 3">
    <name type="scientific">Chrysodeixis includens</name>
    <name type="common">Soybean looper</name>
    <name type="synonym">Pseudoplusia includens</name>
    <dbReference type="NCBI Taxonomy" id="689277"/>
    <lineage>
        <taxon>Eukaryota</taxon>
        <taxon>Metazoa</taxon>
        <taxon>Ecdysozoa</taxon>
        <taxon>Arthropoda</taxon>
        <taxon>Hexapoda</taxon>
        <taxon>Insecta</taxon>
        <taxon>Pterygota</taxon>
        <taxon>Neoptera</taxon>
        <taxon>Endopterygota</taxon>
        <taxon>Lepidoptera</taxon>
        <taxon>Glossata</taxon>
        <taxon>Ditrysia</taxon>
        <taxon>Noctuoidea</taxon>
        <taxon>Noctuidae</taxon>
        <taxon>Plusiinae</taxon>
        <taxon>Chrysodeixis</taxon>
    </lineage>
</organism>
<feature type="compositionally biased region" description="Basic and acidic residues" evidence="1">
    <location>
        <begin position="49"/>
        <end position="62"/>
    </location>
</feature>
<accession>A0A9N8Q094</accession>